<protein>
    <submittedName>
        <fullName evidence="1">Uncharacterized protein</fullName>
    </submittedName>
</protein>
<evidence type="ECO:0000313" key="1">
    <source>
        <dbReference type="EMBL" id="KYQ58528.1"/>
    </source>
</evidence>
<sequence>MDTCSINANSIQITEKASDVFSKKNLKKNEVHETSTRNLMESSMDVSDTMEYSKVKVKKIMHSSTF</sequence>
<dbReference type="EMBL" id="KQ982255">
    <property type="protein sequence ID" value="KYQ58528.1"/>
    <property type="molecule type" value="Genomic_DNA"/>
</dbReference>
<reference evidence="1 2" key="1">
    <citation type="submission" date="2015-09" db="EMBL/GenBank/DDBJ databases">
        <title>Trachymyrmex zeteki WGS genome.</title>
        <authorList>
            <person name="Nygaard S."/>
            <person name="Hu H."/>
            <person name="Boomsma J."/>
            <person name="Zhang G."/>
        </authorList>
    </citation>
    <scope>NUCLEOTIDE SEQUENCE [LARGE SCALE GENOMIC DNA]</scope>
    <source>
        <strain evidence="1">Tzet28-1</strain>
        <tissue evidence="1">Whole body</tissue>
    </source>
</reference>
<organism evidence="1 2">
    <name type="scientific">Mycetomoellerius zeteki</name>
    <dbReference type="NCBI Taxonomy" id="64791"/>
    <lineage>
        <taxon>Eukaryota</taxon>
        <taxon>Metazoa</taxon>
        <taxon>Ecdysozoa</taxon>
        <taxon>Arthropoda</taxon>
        <taxon>Hexapoda</taxon>
        <taxon>Insecta</taxon>
        <taxon>Pterygota</taxon>
        <taxon>Neoptera</taxon>
        <taxon>Endopterygota</taxon>
        <taxon>Hymenoptera</taxon>
        <taxon>Apocrita</taxon>
        <taxon>Aculeata</taxon>
        <taxon>Formicoidea</taxon>
        <taxon>Formicidae</taxon>
        <taxon>Myrmicinae</taxon>
        <taxon>Mycetomoellerius</taxon>
    </lineage>
</organism>
<evidence type="ECO:0000313" key="2">
    <source>
        <dbReference type="Proteomes" id="UP000075809"/>
    </source>
</evidence>
<keyword evidence="2" id="KW-1185">Reference proteome</keyword>
<proteinExistence type="predicted"/>
<name>A0A151XE52_9HYME</name>
<dbReference type="AlphaFoldDB" id="A0A151XE52"/>
<gene>
    <name evidence="1" type="ORF">ALC60_02474</name>
</gene>
<dbReference type="Proteomes" id="UP000075809">
    <property type="component" value="Unassembled WGS sequence"/>
</dbReference>
<accession>A0A151XE52</accession>